<dbReference type="PATRIC" id="fig|1423815.3.peg.1687"/>
<feature type="transmembrane region" description="Helical" evidence="2">
    <location>
        <begin position="12"/>
        <end position="31"/>
    </location>
</feature>
<dbReference type="AlphaFoldDB" id="A0A0R1SNG4"/>
<dbReference type="EMBL" id="AZFA01000004">
    <property type="protein sequence ID" value="KRL67624.1"/>
    <property type="molecule type" value="Genomic_DNA"/>
</dbReference>
<keyword evidence="2" id="KW-0472">Membrane</keyword>
<dbReference type="STRING" id="1423815.FC27_GL001649"/>
<feature type="region of interest" description="Disordered" evidence="1">
    <location>
        <begin position="174"/>
        <end position="212"/>
    </location>
</feature>
<evidence type="ECO:0000256" key="1">
    <source>
        <dbReference type="SAM" id="MobiDB-lite"/>
    </source>
</evidence>
<organism evidence="3 4">
    <name type="scientific">Companilactobacillus versmoldensis DSM 14857 = KCTC 3814</name>
    <dbReference type="NCBI Taxonomy" id="1423815"/>
    <lineage>
        <taxon>Bacteria</taxon>
        <taxon>Bacillati</taxon>
        <taxon>Bacillota</taxon>
        <taxon>Bacilli</taxon>
        <taxon>Lactobacillales</taxon>
        <taxon>Lactobacillaceae</taxon>
        <taxon>Companilactobacillus</taxon>
    </lineage>
</organism>
<gene>
    <name evidence="3" type="ORF">FC27_GL001649</name>
</gene>
<name>A0A0R1SNG4_9LACO</name>
<dbReference type="RefSeq" id="WP_010624177.1">
    <property type="nucleotide sequence ID" value="NZ_AZFA01000004.1"/>
</dbReference>
<feature type="compositionally biased region" description="Basic and acidic residues" evidence="1">
    <location>
        <begin position="199"/>
        <end position="212"/>
    </location>
</feature>
<reference evidence="3 4" key="1">
    <citation type="journal article" date="2015" name="Genome Announc.">
        <title>Expanding the biotechnology potential of lactobacilli through comparative genomics of 213 strains and associated genera.</title>
        <authorList>
            <person name="Sun Z."/>
            <person name="Harris H.M."/>
            <person name="McCann A."/>
            <person name="Guo C."/>
            <person name="Argimon S."/>
            <person name="Zhang W."/>
            <person name="Yang X."/>
            <person name="Jeffery I.B."/>
            <person name="Cooney J.C."/>
            <person name="Kagawa T.F."/>
            <person name="Liu W."/>
            <person name="Song Y."/>
            <person name="Salvetti E."/>
            <person name="Wrobel A."/>
            <person name="Rasinkangas P."/>
            <person name="Parkhill J."/>
            <person name="Rea M.C."/>
            <person name="O'Sullivan O."/>
            <person name="Ritari J."/>
            <person name="Douillard F.P."/>
            <person name="Paul Ross R."/>
            <person name="Yang R."/>
            <person name="Briner A.E."/>
            <person name="Felis G.E."/>
            <person name="de Vos W.M."/>
            <person name="Barrangou R."/>
            <person name="Klaenhammer T.R."/>
            <person name="Caufield P.W."/>
            <person name="Cui Y."/>
            <person name="Zhang H."/>
            <person name="O'Toole P.W."/>
        </authorList>
    </citation>
    <scope>NUCLEOTIDE SEQUENCE [LARGE SCALE GENOMIC DNA]</scope>
    <source>
        <strain evidence="3 4">DSM 14857</strain>
    </source>
</reference>
<dbReference type="Proteomes" id="UP000051647">
    <property type="component" value="Unassembled WGS sequence"/>
</dbReference>
<keyword evidence="2" id="KW-1133">Transmembrane helix</keyword>
<dbReference type="OrthoDB" id="2298936at2"/>
<evidence type="ECO:0000313" key="4">
    <source>
        <dbReference type="Proteomes" id="UP000051647"/>
    </source>
</evidence>
<comment type="caution">
    <text evidence="3">The sequence shown here is derived from an EMBL/GenBank/DDBJ whole genome shotgun (WGS) entry which is preliminary data.</text>
</comment>
<evidence type="ECO:0000313" key="3">
    <source>
        <dbReference type="EMBL" id="KRL67624.1"/>
    </source>
</evidence>
<sequence length="212" mass="24358">MKSAGKKRPGFLLAEALIALMISIMTINILHDAILILRTVPRLDHASELRQQITQRKLSDYFKDQIIDEIDLETHQLSFKRYNSTEQVWHYKKLAVDQRWSDRQFLRLYDANGGFEPILNDVQKVSFKRIKNLLLITICDSDNLTTEMYIHGIIFKQTTSHSLDQHAPDIHVSHDDDFVSQSGLPKKPGGISVIGSKIPSRDQDPKSTKYDN</sequence>
<protein>
    <submittedName>
        <fullName evidence="3">Uncharacterized protein</fullName>
    </submittedName>
</protein>
<proteinExistence type="predicted"/>
<accession>A0A0R1SNG4</accession>
<evidence type="ECO:0000256" key="2">
    <source>
        <dbReference type="SAM" id="Phobius"/>
    </source>
</evidence>
<keyword evidence="4" id="KW-1185">Reference proteome</keyword>
<keyword evidence="2" id="KW-0812">Transmembrane</keyword>